<organism evidence="2 3">
    <name type="scientific">Gossypium arboreum</name>
    <name type="common">Tree cotton</name>
    <name type="synonym">Gossypium nanking</name>
    <dbReference type="NCBI Taxonomy" id="29729"/>
    <lineage>
        <taxon>Eukaryota</taxon>
        <taxon>Viridiplantae</taxon>
        <taxon>Streptophyta</taxon>
        <taxon>Embryophyta</taxon>
        <taxon>Tracheophyta</taxon>
        <taxon>Spermatophyta</taxon>
        <taxon>Magnoliopsida</taxon>
        <taxon>eudicotyledons</taxon>
        <taxon>Gunneridae</taxon>
        <taxon>Pentapetalae</taxon>
        <taxon>rosids</taxon>
        <taxon>malvids</taxon>
        <taxon>Malvales</taxon>
        <taxon>Malvaceae</taxon>
        <taxon>Malvoideae</taxon>
        <taxon>Gossypium</taxon>
    </lineage>
</organism>
<feature type="transmembrane region" description="Helical" evidence="1">
    <location>
        <begin position="60"/>
        <end position="79"/>
    </location>
</feature>
<keyword evidence="1" id="KW-0812">Transmembrane</keyword>
<feature type="transmembrane region" description="Helical" evidence="1">
    <location>
        <begin position="30"/>
        <end position="53"/>
    </location>
</feature>
<accession>A0A0B0NBV4</accession>
<keyword evidence="1" id="KW-0472">Membrane</keyword>
<evidence type="ECO:0000256" key="1">
    <source>
        <dbReference type="SAM" id="Phobius"/>
    </source>
</evidence>
<reference evidence="3" key="1">
    <citation type="submission" date="2014-09" db="EMBL/GenBank/DDBJ databases">
        <authorList>
            <person name="Mudge J."/>
            <person name="Ramaraj T."/>
            <person name="Lindquist I.E."/>
            <person name="Bharti A.K."/>
            <person name="Sundararajan A."/>
            <person name="Cameron C.T."/>
            <person name="Woodward J.E."/>
            <person name="May G.D."/>
            <person name="Brubaker C."/>
            <person name="Broadhvest J."/>
            <person name="Wilkins T.A."/>
        </authorList>
    </citation>
    <scope>NUCLEOTIDE SEQUENCE</scope>
    <source>
        <strain evidence="3">cv. AKA8401</strain>
    </source>
</reference>
<gene>
    <name evidence="2" type="ORF">F383_09569</name>
</gene>
<keyword evidence="3" id="KW-1185">Reference proteome</keyword>
<name>A0A0B0NBV4_GOSAR</name>
<dbReference type="Proteomes" id="UP000032142">
    <property type="component" value="Unassembled WGS sequence"/>
</dbReference>
<proteinExistence type="predicted"/>
<dbReference type="EMBL" id="KN390217">
    <property type="protein sequence ID" value="KHG09274.1"/>
    <property type="molecule type" value="Genomic_DNA"/>
</dbReference>
<keyword evidence="1" id="KW-1133">Transmembrane helix</keyword>
<sequence length="81" mass="8779">MHDILHGVGILIWRKYCTDDYVTLTVTGGFATFTISGSYAALLLLAALLRFWCASWVGRFLSLHDVLVGTGGVLAGFGWDA</sequence>
<protein>
    <submittedName>
        <fullName evidence="2">Uncharacterized protein</fullName>
    </submittedName>
</protein>
<evidence type="ECO:0000313" key="3">
    <source>
        <dbReference type="Proteomes" id="UP000032142"/>
    </source>
</evidence>
<evidence type="ECO:0000313" key="2">
    <source>
        <dbReference type="EMBL" id="KHG09274.1"/>
    </source>
</evidence>
<dbReference type="AlphaFoldDB" id="A0A0B0NBV4"/>